<dbReference type="GO" id="GO:0050661">
    <property type="term" value="F:NADP binding"/>
    <property type="evidence" value="ECO:0007669"/>
    <property type="project" value="TreeGrafter"/>
</dbReference>
<dbReference type="SUPFAM" id="SSF53223">
    <property type="entry name" value="Aminoacid dehydrogenase-like, N-terminal domain"/>
    <property type="match status" value="1"/>
</dbReference>
<dbReference type="PANTHER" id="PTHR21089">
    <property type="entry name" value="SHIKIMATE DEHYDROGENASE"/>
    <property type="match status" value="1"/>
</dbReference>
<reference evidence="5" key="1">
    <citation type="submission" date="2015-09" db="EMBL/GenBank/DDBJ databases">
        <title>Complete genome of Arthrobacter alpinus strain R3.8.</title>
        <authorList>
            <person name="See-Too W.S."/>
            <person name="Chan K.G."/>
        </authorList>
    </citation>
    <scope>NUCLEOTIDE SEQUENCE [LARGE SCALE GENOMIC DNA]</scope>
    <source>
        <strain evidence="5">R3.8</strain>
    </source>
</reference>
<dbReference type="KEGG" id="aaq:AOC05_07560"/>
<dbReference type="InterPro" id="IPR022893">
    <property type="entry name" value="Shikimate_DH_fam"/>
</dbReference>
<dbReference type="GO" id="GO:0004764">
    <property type="term" value="F:shikimate 3-dehydrogenase (NADP+) activity"/>
    <property type="evidence" value="ECO:0007669"/>
    <property type="project" value="InterPro"/>
</dbReference>
<dbReference type="GO" id="GO:0009423">
    <property type="term" value="P:chorismate biosynthetic process"/>
    <property type="evidence" value="ECO:0007669"/>
    <property type="project" value="TreeGrafter"/>
</dbReference>
<evidence type="ECO:0000313" key="4">
    <source>
        <dbReference type="EMBL" id="ALE92224.1"/>
    </source>
</evidence>
<dbReference type="GO" id="GO:0019632">
    <property type="term" value="P:shikimate metabolic process"/>
    <property type="evidence" value="ECO:0007669"/>
    <property type="project" value="TreeGrafter"/>
</dbReference>
<dbReference type="InterPro" id="IPR036291">
    <property type="entry name" value="NAD(P)-bd_dom_sf"/>
</dbReference>
<dbReference type="GO" id="GO:0005829">
    <property type="term" value="C:cytosol"/>
    <property type="evidence" value="ECO:0007669"/>
    <property type="project" value="TreeGrafter"/>
</dbReference>
<dbReference type="InterPro" id="IPR046346">
    <property type="entry name" value="Aminoacid_DH-like_N_sf"/>
</dbReference>
<evidence type="ECO:0000256" key="2">
    <source>
        <dbReference type="ARBA" id="ARBA00023141"/>
    </source>
</evidence>
<dbReference type="InterPro" id="IPR013708">
    <property type="entry name" value="Shikimate_DH-bd_N"/>
</dbReference>
<organism evidence="4 5">
    <name type="scientific">Arthrobacter alpinus</name>
    <dbReference type="NCBI Taxonomy" id="656366"/>
    <lineage>
        <taxon>Bacteria</taxon>
        <taxon>Bacillati</taxon>
        <taxon>Actinomycetota</taxon>
        <taxon>Actinomycetes</taxon>
        <taxon>Micrococcales</taxon>
        <taxon>Micrococcaceae</taxon>
        <taxon>Arthrobacter</taxon>
    </lineage>
</organism>
<dbReference type="Proteomes" id="UP000062833">
    <property type="component" value="Chromosome"/>
</dbReference>
<gene>
    <name evidence="4" type="ORF">AOC05_07560</name>
</gene>
<accession>A0A0M5LXA9</accession>
<dbReference type="CDD" id="cd01065">
    <property type="entry name" value="NAD_bind_Shikimate_DH"/>
    <property type="match status" value="1"/>
</dbReference>
<dbReference type="Pfam" id="PF08501">
    <property type="entry name" value="Shikimate_dh_N"/>
    <property type="match status" value="1"/>
</dbReference>
<comment type="pathway">
    <text evidence="1">Metabolic intermediate biosynthesis; chorismate biosynthesis; chorismate from D-erythrose 4-phosphate and phosphoenolpyruvate: step 4/7.</text>
</comment>
<dbReference type="GO" id="GO:0009073">
    <property type="term" value="P:aromatic amino acid family biosynthetic process"/>
    <property type="evidence" value="ECO:0007669"/>
    <property type="project" value="UniProtKB-KW"/>
</dbReference>
<dbReference type="Gene3D" id="3.40.50.10860">
    <property type="entry name" value="Leucine Dehydrogenase, chain A, domain 1"/>
    <property type="match status" value="1"/>
</dbReference>
<dbReference type="RefSeq" id="WP_062006710.1">
    <property type="nucleotide sequence ID" value="NZ_CP012677.1"/>
</dbReference>
<protein>
    <submittedName>
        <fullName evidence="4">Shikimate dehydrogenase</fullName>
    </submittedName>
</protein>
<dbReference type="AlphaFoldDB" id="A0A0M5LXA9"/>
<dbReference type="EMBL" id="CP012677">
    <property type="protein sequence ID" value="ALE92224.1"/>
    <property type="molecule type" value="Genomic_DNA"/>
</dbReference>
<evidence type="ECO:0000313" key="5">
    <source>
        <dbReference type="Proteomes" id="UP000062833"/>
    </source>
</evidence>
<dbReference type="SUPFAM" id="SSF51735">
    <property type="entry name" value="NAD(P)-binding Rossmann-fold domains"/>
    <property type="match status" value="1"/>
</dbReference>
<keyword evidence="2" id="KW-0028">Amino-acid biosynthesis</keyword>
<evidence type="ECO:0000256" key="1">
    <source>
        <dbReference type="ARBA" id="ARBA00004871"/>
    </source>
</evidence>
<dbReference type="Gene3D" id="3.40.50.720">
    <property type="entry name" value="NAD(P)-binding Rossmann-like Domain"/>
    <property type="match status" value="1"/>
</dbReference>
<dbReference type="OrthoDB" id="9776868at2"/>
<name>A0A0M5LXA9_9MICC</name>
<feature type="domain" description="Shikimate dehydrogenase substrate binding N-terminal" evidence="3">
    <location>
        <begin position="9"/>
        <end position="92"/>
    </location>
</feature>
<dbReference type="PATRIC" id="fig|656366.3.peg.1620"/>
<proteinExistence type="predicted"/>
<keyword evidence="5" id="KW-1185">Reference proteome</keyword>
<dbReference type="NCBIfam" id="NF001311">
    <property type="entry name" value="PRK00258.1-3"/>
    <property type="match status" value="1"/>
</dbReference>
<keyword evidence="2" id="KW-0057">Aromatic amino acid biosynthesis</keyword>
<dbReference type="PANTHER" id="PTHR21089:SF1">
    <property type="entry name" value="BIFUNCTIONAL 3-DEHYDROQUINATE DEHYDRATASE_SHIKIMATE DEHYDROGENASE, CHLOROPLASTIC"/>
    <property type="match status" value="1"/>
</dbReference>
<sequence>MSEALRGAVLGHPIGHSKSPQLHSAAYAALGIDYNYAAFDVEVPALAAFLAEVRSSGKWYGLSVTMPLKNAAVDLVDELTPVARALGAVNTVIVTTHDGATHMRGDNTDVAGIVKALLHAGVRERPRAAILGGGGTAVSAVAALGALKAPVVDLFVRNRAKAGDTLEVARALGVPAELVPFDGAAHALAGYDVVISTLPPHGADAVAEEFSTQAATVSGACLLDVAYDPWPSALATSWQAKGGTVVPGIEMLLYQGVEQVKLFAGAGGYQDRVTGRVGDILNVMCDALGLARRPPYEWHA</sequence>
<evidence type="ECO:0000259" key="3">
    <source>
        <dbReference type="Pfam" id="PF08501"/>
    </source>
</evidence>